<name>A0A9X3AW95_9GAMM</name>
<proteinExistence type="predicted"/>
<accession>A0A9X3AW95</accession>
<dbReference type="EMBL" id="JAMTCD010000023">
    <property type="protein sequence ID" value="MCT7943114.1"/>
    <property type="molecule type" value="Genomic_DNA"/>
</dbReference>
<feature type="chain" id="PRO_5040736590" evidence="1">
    <location>
        <begin position="21"/>
        <end position="132"/>
    </location>
</feature>
<comment type="caution">
    <text evidence="2">The sequence shown here is derived from an EMBL/GenBank/DDBJ whole genome shotgun (WGS) entry which is preliminary data.</text>
</comment>
<protein>
    <submittedName>
        <fullName evidence="2">Uncharacterized protein</fullName>
    </submittedName>
</protein>
<evidence type="ECO:0000313" key="2">
    <source>
        <dbReference type="EMBL" id="MCT7943114.1"/>
    </source>
</evidence>
<organism evidence="2 3">
    <name type="scientific">Shewanella holmiensis</name>
    <dbReference type="NCBI Taxonomy" id="2952222"/>
    <lineage>
        <taxon>Bacteria</taxon>
        <taxon>Pseudomonadati</taxon>
        <taxon>Pseudomonadota</taxon>
        <taxon>Gammaproteobacteria</taxon>
        <taxon>Alteromonadales</taxon>
        <taxon>Shewanellaceae</taxon>
        <taxon>Shewanella</taxon>
    </lineage>
</organism>
<dbReference type="AlphaFoldDB" id="A0A9X3AW95"/>
<reference evidence="2" key="1">
    <citation type="journal article" date="2023" name="Int. J. Syst. Evol. Microbiol.">
        <title>&lt;i&gt;Shewanella septentrionalis&lt;/i&gt; sp. nov. and &lt;i&gt;Shewanella holmiensis&lt;/i&gt; sp. nov., isolated from Baltic Sea water and sediments.</title>
        <authorList>
            <person name="Martin-Rodriguez A.J."/>
            <person name="Thorell K."/>
            <person name="Joffre E."/>
            <person name="Jensie-Markopoulos S."/>
            <person name="Moore E.R.B."/>
            <person name="Sjoling A."/>
        </authorList>
    </citation>
    <scope>NUCLEOTIDE SEQUENCE</scope>
    <source>
        <strain evidence="2">SP1S2-7</strain>
    </source>
</reference>
<gene>
    <name evidence="2" type="ORF">NE535_15160</name>
</gene>
<evidence type="ECO:0000256" key="1">
    <source>
        <dbReference type="SAM" id="SignalP"/>
    </source>
</evidence>
<keyword evidence="3" id="KW-1185">Reference proteome</keyword>
<sequence length="132" mass="14311">MNKKWILAASLVCLSQGVNAQDAAEKAFTDEVIQCAAYYQIASEAIGAMNAPQMQAVGERLKVSAVDAATLAEKYRPAAQVTTDIAAEKDKQKAKLGGSTNLGSLMGQYKDLCKTVVYEPQKRLDYWAMVTM</sequence>
<dbReference type="Proteomes" id="UP001155546">
    <property type="component" value="Unassembled WGS sequence"/>
</dbReference>
<feature type="signal peptide" evidence="1">
    <location>
        <begin position="1"/>
        <end position="20"/>
    </location>
</feature>
<evidence type="ECO:0000313" key="3">
    <source>
        <dbReference type="Proteomes" id="UP001155546"/>
    </source>
</evidence>
<keyword evidence="1" id="KW-0732">Signal</keyword>